<dbReference type="InterPro" id="IPR023631">
    <property type="entry name" value="Amidase_dom"/>
</dbReference>
<gene>
    <name evidence="4" type="ORF">KDX31_12685</name>
</gene>
<dbReference type="PROSITE" id="PS00571">
    <property type="entry name" value="AMIDASES"/>
    <property type="match status" value="1"/>
</dbReference>
<accession>A0ABY5GQQ3</accession>
<evidence type="ECO:0000259" key="3">
    <source>
        <dbReference type="Pfam" id="PF01425"/>
    </source>
</evidence>
<dbReference type="PIRSF" id="PIRSF001221">
    <property type="entry name" value="Amidase_fungi"/>
    <property type="match status" value="1"/>
</dbReference>
<dbReference type="Gene3D" id="3.90.1300.10">
    <property type="entry name" value="Amidase signature (AS) domain"/>
    <property type="match status" value="1"/>
</dbReference>
<sequence>MNSGNKTAIELLEDLRAQRITATELLEQTIDHAEYVAETYNPFSVKLYDRARAAAARADELLAQGLGGPLCGLPITIKESQWLAGVPLTNGSTSETDVIPQETSAAVQRLEDAGAVIFAKTTCPEFCLTGTTSSELYGTTTNPWNRERTCGGSSGGAGAAVAAGAGTLSLGGDGGGSIRIPAAFCGIVGFKPSYKAVPREPCNPSWSTIVSYGPMARTVADARLMYSVIAANNDEHAYVDSLHTHALHPLSLAGQKVIVSEDLGIAPIDDDVRMTFRYIVHQLKEAGAEIIYDHPHLPSSVIAWATAAMYDTWSFQKEKAEPLAGLEQGTLDSMTFGASITEEEFNAAEDHREAIHAAYKAMFDRNECATFITPTLGVEAFKHTLRHPKYVGSTRITYPWLDWATFMYDANLIGTPACVLPMGLGNENLPLSIQVQGPRGTDAAVLDVAEQLEKIIGWDHSPKDSAAEPQADTAESELDEEEGKGIIHQMKRARARLLQLRGTVTK</sequence>
<dbReference type="Proteomes" id="UP001059950">
    <property type="component" value="Chromosome"/>
</dbReference>
<evidence type="ECO:0000256" key="1">
    <source>
        <dbReference type="ARBA" id="ARBA00009199"/>
    </source>
</evidence>
<name>A0ABY5GQQ3_9GAMM</name>
<evidence type="ECO:0000313" key="4">
    <source>
        <dbReference type="EMBL" id="UTW02215.1"/>
    </source>
</evidence>
<comment type="similarity">
    <text evidence="1">Belongs to the amidase family.</text>
</comment>
<reference evidence="4" key="1">
    <citation type="submission" date="2021-04" db="EMBL/GenBank/DDBJ databases">
        <title>Oceanospirillales bacteria with DddD are important DMSP degraders in coastal seawater.</title>
        <authorList>
            <person name="Liu J."/>
        </authorList>
    </citation>
    <scope>NUCLEOTIDE SEQUENCE</scope>
    <source>
        <strain evidence="4">GY6</strain>
    </source>
</reference>
<dbReference type="Pfam" id="PF01425">
    <property type="entry name" value="Amidase"/>
    <property type="match status" value="1"/>
</dbReference>
<feature type="domain" description="Amidase" evidence="3">
    <location>
        <begin position="24"/>
        <end position="446"/>
    </location>
</feature>
<evidence type="ECO:0000256" key="2">
    <source>
        <dbReference type="SAM" id="MobiDB-lite"/>
    </source>
</evidence>
<dbReference type="EMBL" id="CP073344">
    <property type="protein sequence ID" value="UTW02215.1"/>
    <property type="molecule type" value="Genomic_DNA"/>
</dbReference>
<proteinExistence type="inferred from homology"/>
<dbReference type="InterPro" id="IPR020556">
    <property type="entry name" value="Amidase_CS"/>
</dbReference>
<organism evidence="4 5">
    <name type="scientific">Amphritea atlantica</name>
    <dbReference type="NCBI Taxonomy" id="355243"/>
    <lineage>
        <taxon>Bacteria</taxon>
        <taxon>Pseudomonadati</taxon>
        <taxon>Pseudomonadota</taxon>
        <taxon>Gammaproteobacteria</taxon>
        <taxon>Oceanospirillales</taxon>
        <taxon>Oceanospirillaceae</taxon>
        <taxon>Amphritea</taxon>
    </lineage>
</organism>
<keyword evidence="5" id="KW-1185">Reference proteome</keyword>
<protein>
    <submittedName>
        <fullName evidence="4">Amidase</fullName>
    </submittedName>
</protein>
<dbReference type="PANTHER" id="PTHR11895">
    <property type="entry name" value="TRANSAMIDASE"/>
    <property type="match status" value="1"/>
</dbReference>
<evidence type="ECO:0000313" key="5">
    <source>
        <dbReference type="Proteomes" id="UP001059950"/>
    </source>
</evidence>
<feature type="region of interest" description="Disordered" evidence="2">
    <location>
        <begin position="460"/>
        <end position="485"/>
    </location>
</feature>
<dbReference type="InterPro" id="IPR000120">
    <property type="entry name" value="Amidase"/>
</dbReference>
<dbReference type="SUPFAM" id="SSF75304">
    <property type="entry name" value="Amidase signature (AS) enzymes"/>
    <property type="match status" value="1"/>
</dbReference>
<dbReference type="InterPro" id="IPR036928">
    <property type="entry name" value="AS_sf"/>
</dbReference>
<dbReference type="PANTHER" id="PTHR11895:SF7">
    <property type="entry name" value="GLUTAMYL-TRNA(GLN) AMIDOTRANSFERASE SUBUNIT A, MITOCHONDRIAL"/>
    <property type="match status" value="1"/>
</dbReference>